<sequence length="71" mass="8234">MSSMLTLGIGLLLLLAACWHYAWRTHDIRPLILFWSRRLCLSRGESYCQRLAIMMLLTGMLMRYMTPAMPG</sequence>
<dbReference type="KEGG" id="kuy:FY550_04935"/>
<dbReference type="RefSeq" id="WP_139148616.1">
    <property type="nucleotide sequence ID" value="NZ_CP043420.1"/>
</dbReference>
<organism evidence="1 2">
    <name type="scientific">Kushneria phosphatilytica</name>
    <dbReference type="NCBI Taxonomy" id="657387"/>
    <lineage>
        <taxon>Bacteria</taxon>
        <taxon>Pseudomonadati</taxon>
        <taxon>Pseudomonadota</taxon>
        <taxon>Gammaproteobacteria</taxon>
        <taxon>Oceanospirillales</taxon>
        <taxon>Halomonadaceae</taxon>
        <taxon>Kushneria</taxon>
    </lineage>
</organism>
<dbReference type="OrthoDB" id="6184036at2"/>
<reference evidence="1 2" key="1">
    <citation type="submission" date="2019-08" db="EMBL/GenBank/DDBJ databases">
        <title>Complete genome sequence of Kushneria sp. YCWA18, a halophilic phosphate-solubilizing bacterium isolated from Daqiao saltern in China.</title>
        <authorList>
            <person name="Du G.-X."/>
            <person name="Qu L.-Y."/>
        </authorList>
    </citation>
    <scope>NUCLEOTIDE SEQUENCE [LARGE SCALE GENOMIC DNA]</scope>
    <source>
        <strain evidence="1 2">YCWA18</strain>
    </source>
</reference>
<gene>
    <name evidence="1" type="ORF">FY550_04935</name>
</gene>
<evidence type="ECO:0000313" key="1">
    <source>
        <dbReference type="EMBL" id="QEL10546.1"/>
    </source>
</evidence>
<dbReference type="AlphaFoldDB" id="A0A5C0ZXB7"/>
<evidence type="ECO:0000313" key="2">
    <source>
        <dbReference type="Proteomes" id="UP000322553"/>
    </source>
</evidence>
<accession>A0A5C0ZXB7</accession>
<dbReference type="EMBL" id="CP043420">
    <property type="protein sequence ID" value="QEL10546.1"/>
    <property type="molecule type" value="Genomic_DNA"/>
</dbReference>
<dbReference type="Proteomes" id="UP000322553">
    <property type="component" value="Chromosome"/>
</dbReference>
<proteinExistence type="predicted"/>
<name>A0A5C0ZXB7_9GAMM</name>
<keyword evidence="2" id="KW-1185">Reference proteome</keyword>
<protein>
    <submittedName>
        <fullName evidence="1">Uncharacterized protein</fullName>
    </submittedName>
</protein>